<dbReference type="Proteomes" id="UP000258707">
    <property type="component" value="Chromosome"/>
</dbReference>
<dbReference type="AlphaFoldDB" id="A0A346PCH3"/>
<organism evidence="1 2">
    <name type="scientific">Natrarchaeobaculum sulfurireducens</name>
    <dbReference type="NCBI Taxonomy" id="2044521"/>
    <lineage>
        <taxon>Archaea</taxon>
        <taxon>Methanobacteriati</taxon>
        <taxon>Methanobacteriota</taxon>
        <taxon>Stenosarchaea group</taxon>
        <taxon>Halobacteria</taxon>
        <taxon>Halobacteriales</taxon>
        <taxon>Natrialbaceae</taxon>
        <taxon>Natrarchaeobaculum</taxon>
    </lineage>
</organism>
<dbReference type="EMBL" id="CP024047">
    <property type="protein sequence ID" value="AXR77218.1"/>
    <property type="molecule type" value="Genomic_DNA"/>
</dbReference>
<evidence type="ECO:0000313" key="1">
    <source>
        <dbReference type="EMBL" id="AXR77218.1"/>
    </source>
</evidence>
<name>A0A346PCH3_9EURY</name>
<proteinExistence type="predicted"/>
<accession>A0A346PCH3</accession>
<dbReference type="KEGG" id="nan:AArc1_0877"/>
<protein>
    <submittedName>
        <fullName evidence="1">Uncharacterized protein</fullName>
    </submittedName>
</protein>
<gene>
    <name evidence="1" type="ORF">AArc1_0877</name>
</gene>
<sequence length="195" mass="21982">MLDLLPRLKTRESAKRSSRLRVSSVAKYAFASHVDGRRPVVTKDVRCSASSPAKRAFRPTLGRRFDATNTARRSTAGYSARTVPRFASPEVWRNRRFRCPRGTGFRLVLRRGLVRSDLLPREKLRRSRSAVEDGISQRGNSGTAVYGIQPNQAYARIHGLQAVALRCSACNVIVNMPEVLRLLFKRGDDLVSWSR</sequence>
<reference evidence="2" key="1">
    <citation type="submission" date="2017-10" db="EMBL/GenBank/DDBJ databases">
        <title>Phenotypic and genomic properties of facultatively anaerobic sulfur-reducing natronoarchaea from hypersaline soda lakes.</title>
        <authorList>
            <person name="Sorokin D.Y."/>
            <person name="Kublanov I.V."/>
            <person name="Roman P."/>
            <person name="Sinninghe Damste J.S."/>
            <person name="Golyshin P.N."/>
            <person name="Rojo D."/>
            <person name="Ciordia S."/>
            <person name="Mena Md.C."/>
            <person name="Ferrer M."/>
            <person name="Messina E."/>
            <person name="Smedile F."/>
            <person name="La Spada G."/>
            <person name="La Cono V."/>
            <person name="Yakimov M.M."/>
        </authorList>
    </citation>
    <scope>NUCLEOTIDE SEQUENCE [LARGE SCALE GENOMIC DNA]</scope>
    <source>
        <strain evidence="2">AArc1</strain>
    </source>
</reference>
<evidence type="ECO:0000313" key="2">
    <source>
        <dbReference type="Proteomes" id="UP000258707"/>
    </source>
</evidence>